<feature type="signal peptide" evidence="1">
    <location>
        <begin position="1"/>
        <end position="21"/>
    </location>
</feature>
<reference evidence="3 4" key="1">
    <citation type="journal article" date="2015" name="Antonie Van Leeuwenhoek">
        <title>Oricola cellulosilytica gen. nov., sp. nov., a cellulose-degrading bacterium of the family Phyllobacteriaceae isolated from surface seashore water, and emended descriptions of Mesorhizobium loti and Phyllobacterium myrsinacearum.</title>
        <authorList>
            <person name="Hameed A."/>
            <person name="Shahina M."/>
            <person name="Lai W.A."/>
            <person name="Lin S.Y."/>
            <person name="Young L.S."/>
            <person name="Liu Y.C."/>
            <person name="Hsu Y.H."/>
            <person name="Young C.C."/>
        </authorList>
    </citation>
    <scope>NUCLEOTIDE SEQUENCE [LARGE SCALE GENOMIC DNA]</scope>
    <source>
        <strain evidence="3 4">KCTC 52183</strain>
    </source>
</reference>
<dbReference type="Proteomes" id="UP000291301">
    <property type="component" value="Unassembled WGS sequence"/>
</dbReference>
<dbReference type="PANTHER" id="PTHR36307:SF1">
    <property type="entry name" value="FLAGELLA BASAL BODY P-RING FORMATION PROTEIN FLGA"/>
    <property type="match status" value="1"/>
</dbReference>
<keyword evidence="1" id="KW-1005">Bacterial flagellum biogenesis</keyword>
<dbReference type="PANTHER" id="PTHR36307">
    <property type="entry name" value="FLAGELLA BASAL BODY P-RING FORMATION PROTEIN FLGA"/>
    <property type="match status" value="1"/>
</dbReference>
<name>A0A4R0PL03_9HYPH</name>
<keyword evidence="3" id="KW-0282">Flagellum</keyword>
<feature type="domain" description="Flagella basal body P-ring formation protein FlgA SAF" evidence="2">
    <location>
        <begin position="31"/>
        <end position="153"/>
    </location>
</feature>
<keyword evidence="4" id="KW-1185">Reference proteome</keyword>
<evidence type="ECO:0000259" key="2">
    <source>
        <dbReference type="Pfam" id="PF13144"/>
    </source>
</evidence>
<dbReference type="InterPro" id="IPR039246">
    <property type="entry name" value="Flagellar_FlgA"/>
</dbReference>
<gene>
    <name evidence="3" type="primary">flgA</name>
    <name evidence="3" type="ORF">E0D97_01835</name>
</gene>
<protein>
    <recommendedName>
        <fullName evidence="1">Flagella basal body P-ring formation protein FlgA</fullName>
    </recommendedName>
</protein>
<dbReference type="EMBL" id="SJST01000001">
    <property type="protein sequence ID" value="TCD16199.1"/>
    <property type="molecule type" value="Genomic_DNA"/>
</dbReference>
<accession>A0A4R0PL03</accession>
<dbReference type="GO" id="GO:0044780">
    <property type="term" value="P:bacterial-type flagellum assembly"/>
    <property type="evidence" value="ECO:0007669"/>
    <property type="project" value="InterPro"/>
</dbReference>
<dbReference type="GO" id="GO:0042597">
    <property type="term" value="C:periplasmic space"/>
    <property type="evidence" value="ECO:0007669"/>
    <property type="project" value="UniProtKB-SubCell"/>
</dbReference>
<dbReference type="InterPro" id="IPR017585">
    <property type="entry name" value="SAF_FlgA"/>
</dbReference>
<dbReference type="OrthoDB" id="8448733at2"/>
<keyword evidence="1" id="KW-0574">Periplasm</keyword>
<dbReference type="Gene3D" id="2.30.30.760">
    <property type="match status" value="1"/>
</dbReference>
<evidence type="ECO:0000313" key="3">
    <source>
        <dbReference type="EMBL" id="TCD16199.1"/>
    </source>
</evidence>
<comment type="function">
    <text evidence="1">Involved in the assembly process of the P-ring formation. It may associate with FlgF on the rod constituting a structure essential for the P-ring assembly or may act as a modulator protein for the P-ring assembly.</text>
</comment>
<proteinExistence type="inferred from homology"/>
<dbReference type="RefSeq" id="WP_131564856.1">
    <property type="nucleotide sequence ID" value="NZ_JAINFK010000001.1"/>
</dbReference>
<dbReference type="CDD" id="cd11614">
    <property type="entry name" value="SAF_CpaB_FlgA_like"/>
    <property type="match status" value="1"/>
</dbReference>
<comment type="similarity">
    <text evidence="1">Belongs to the FlgA family.</text>
</comment>
<comment type="subcellular location">
    <subcellularLocation>
        <location evidence="1">Periplasm</location>
    </subcellularLocation>
</comment>
<evidence type="ECO:0000313" key="4">
    <source>
        <dbReference type="Proteomes" id="UP000291301"/>
    </source>
</evidence>
<comment type="caution">
    <text evidence="3">The sequence shown here is derived from an EMBL/GenBank/DDBJ whole genome shotgun (WGS) entry which is preliminary data.</text>
</comment>
<evidence type="ECO:0000256" key="1">
    <source>
        <dbReference type="RuleBase" id="RU362063"/>
    </source>
</evidence>
<dbReference type="Pfam" id="PF13144">
    <property type="entry name" value="ChapFlgA"/>
    <property type="match status" value="1"/>
</dbReference>
<dbReference type="AlphaFoldDB" id="A0A4R0PL03"/>
<feature type="chain" id="PRO_5021018522" description="Flagella basal body P-ring formation protein FlgA" evidence="1">
    <location>
        <begin position="22"/>
        <end position="156"/>
    </location>
</feature>
<dbReference type="NCBIfam" id="TIGR03170">
    <property type="entry name" value="flgA_cterm"/>
    <property type="match status" value="1"/>
</dbReference>
<keyword evidence="3" id="KW-0969">Cilium</keyword>
<organism evidence="3 4">
    <name type="scientific">Oricola cellulosilytica</name>
    <dbReference type="NCBI Taxonomy" id="1429082"/>
    <lineage>
        <taxon>Bacteria</taxon>
        <taxon>Pseudomonadati</taxon>
        <taxon>Pseudomonadota</taxon>
        <taxon>Alphaproteobacteria</taxon>
        <taxon>Hyphomicrobiales</taxon>
        <taxon>Ahrensiaceae</taxon>
        <taxon>Oricola</taxon>
    </lineage>
</organism>
<keyword evidence="3" id="KW-0966">Cell projection</keyword>
<keyword evidence="1" id="KW-0732">Signal</keyword>
<sequence length="156" mass="16832">MMKWARIAGMCIPAFWLWAQAVSASEDPNVVLTVSRVIYPGQVVAADAIVETRLRKPLRNDLEVVRDAGEIVGKIAQRTILPKRLIPPDAVREVYAVEAGEPATVYYRQGGLVIAMDAVALSSAGYGDPIRLRNTISGRTITGTVTADGTVVVEAR</sequence>